<gene>
    <name evidence="7" type="ORF">DMAD_11192</name>
</gene>
<feature type="domain" description="Protein phosphatase 1 regulatory subunit 35 C-terminal" evidence="6">
    <location>
        <begin position="34"/>
        <end position="141"/>
    </location>
</feature>
<protein>
    <recommendedName>
        <fullName evidence="6">Protein phosphatase 1 regulatory subunit 35 C-terminal domain-containing protein</fullName>
    </recommendedName>
</protein>
<dbReference type="GO" id="GO:0005814">
    <property type="term" value="C:centriole"/>
    <property type="evidence" value="ECO:0007669"/>
    <property type="project" value="UniProtKB-SubCell"/>
</dbReference>
<dbReference type="Proteomes" id="UP001500889">
    <property type="component" value="Chromosome U"/>
</dbReference>
<reference evidence="7 8" key="1">
    <citation type="submission" date="2024-02" db="EMBL/GenBank/DDBJ databases">
        <title>A chromosome-level genome assembly of Drosophila madeirensis, a fruit fly species endemic to Madeira island.</title>
        <authorList>
            <person name="Tomihara K."/>
            <person name="Llopart A."/>
            <person name="Yamamoto D."/>
        </authorList>
    </citation>
    <scope>NUCLEOTIDE SEQUENCE [LARGE SCALE GENOMIC DNA]</scope>
    <source>
        <strain evidence="7 8">RF1</strain>
    </source>
</reference>
<dbReference type="AlphaFoldDB" id="A0AAU9FCE7"/>
<comment type="similarity">
    <text evidence="4">Belongs to the PPP1R35 family.</text>
</comment>
<evidence type="ECO:0000256" key="1">
    <source>
        <dbReference type="ARBA" id="ARBA00004114"/>
    </source>
</evidence>
<accession>A0AAU9FCE7</accession>
<keyword evidence="8" id="KW-1185">Reference proteome</keyword>
<feature type="region of interest" description="Disordered" evidence="5">
    <location>
        <begin position="95"/>
        <end position="121"/>
    </location>
</feature>
<dbReference type="Pfam" id="PF15503">
    <property type="entry name" value="PPP1R35_C"/>
    <property type="match status" value="1"/>
</dbReference>
<evidence type="ECO:0000256" key="4">
    <source>
        <dbReference type="ARBA" id="ARBA00029452"/>
    </source>
</evidence>
<evidence type="ECO:0000313" key="8">
    <source>
        <dbReference type="Proteomes" id="UP001500889"/>
    </source>
</evidence>
<keyword evidence="3" id="KW-0206">Cytoskeleton</keyword>
<comment type="subcellular location">
    <subcellularLocation>
        <location evidence="1">Cytoplasm</location>
        <location evidence="1">Cytoskeleton</location>
        <location evidence="1">Microtubule organizing center</location>
        <location evidence="1">Centrosome</location>
        <location evidence="1">Centriole</location>
    </subcellularLocation>
</comment>
<keyword evidence="2" id="KW-0963">Cytoplasm</keyword>
<dbReference type="EMBL" id="AP029264">
    <property type="protein sequence ID" value="BFF93321.1"/>
    <property type="molecule type" value="Genomic_DNA"/>
</dbReference>
<proteinExistence type="inferred from homology"/>
<sequence>MSQRRKSRGIPNRQMSRLQDPVEIKNVFSRPVLNSAMHSEEEIRRMAKDNLIAIDDLNLTPQTQAAVAPKINQKLNFLPDQAVFKGLVPLNVNDSILPPQKMGRKPSKGKNSKENIPKTAEPELRDYVQLVPPMTMIIPEPELRLEYKPEPFNFHEAYKKLFK</sequence>
<organism evidence="7 8">
    <name type="scientific">Drosophila madeirensis</name>
    <name type="common">Fruit fly</name>
    <dbReference type="NCBI Taxonomy" id="30013"/>
    <lineage>
        <taxon>Eukaryota</taxon>
        <taxon>Metazoa</taxon>
        <taxon>Ecdysozoa</taxon>
        <taxon>Arthropoda</taxon>
        <taxon>Hexapoda</taxon>
        <taxon>Insecta</taxon>
        <taxon>Pterygota</taxon>
        <taxon>Neoptera</taxon>
        <taxon>Endopterygota</taxon>
        <taxon>Diptera</taxon>
        <taxon>Brachycera</taxon>
        <taxon>Muscomorpha</taxon>
        <taxon>Ephydroidea</taxon>
        <taxon>Drosophilidae</taxon>
        <taxon>Drosophila</taxon>
        <taxon>Sophophora</taxon>
    </lineage>
</organism>
<evidence type="ECO:0000259" key="6">
    <source>
        <dbReference type="Pfam" id="PF15503"/>
    </source>
</evidence>
<evidence type="ECO:0000256" key="3">
    <source>
        <dbReference type="ARBA" id="ARBA00023212"/>
    </source>
</evidence>
<feature type="compositionally biased region" description="Basic and acidic residues" evidence="5">
    <location>
        <begin position="111"/>
        <end position="121"/>
    </location>
</feature>
<evidence type="ECO:0000313" key="7">
    <source>
        <dbReference type="EMBL" id="BFF93321.1"/>
    </source>
</evidence>
<evidence type="ECO:0000256" key="2">
    <source>
        <dbReference type="ARBA" id="ARBA00022490"/>
    </source>
</evidence>
<dbReference type="InterPro" id="IPR029135">
    <property type="entry name" value="PPP1R35_C"/>
</dbReference>
<evidence type="ECO:0000256" key="5">
    <source>
        <dbReference type="SAM" id="MobiDB-lite"/>
    </source>
</evidence>
<name>A0AAU9FCE7_DROMD</name>